<dbReference type="Gene3D" id="1.10.150.20">
    <property type="entry name" value="5' to 3' exonuclease, C-terminal subdomain"/>
    <property type="match status" value="1"/>
</dbReference>
<evidence type="ECO:0000259" key="6">
    <source>
        <dbReference type="PROSITE" id="PS50173"/>
    </source>
</evidence>
<keyword evidence="4" id="KW-0234">DNA repair</keyword>
<sequence>MFALLDCNNFYASCERVFQPHLNGKPICVLSNNDGCVIARSEEAKTCGIPMGAVAFEYEEAFKQHQIQLFSANFILYGDLSNRIMNIIRRYCNDVEVYSIDEAFMDFSSYQNIDLKKHCENLRAFVKQGIGIPTSIGIAPTKTLSKIANRIAKKYPTQTNHVYVLDSDEKIQKALKWMKIGDVWGIGRQLEKRFLAKGIKTAWEFSQLPESLVRKEMGVVGVRMLYELRGIPQLDLELPKTRKNIGVSRTFAKVCKTQEELEERIATFAVHGSEKLRSQKSCASLLTVFIRTNTKKEGQQQYVNQFTVSLPTPTNSAIEWSKAAKLALSKIYLDGFLYKKAGIVIGGIVPETDRQMDLFTEDQYIKHRPIMKVMDILNKKYRDNKIRLGSQSLGETWVMKRAYLSKSYTTDIKDLINVKV</sequence>
<dbReference type="RefSeq" id="WP_125017980.1">
    <property type="nucleotide sequence ID" value="NZ_RQVQ01000008.1"/>
</dbReference>
<keyword evidence="8" id="KW-1185">Reference proteome</keyword>
<dbReference type="EMBL" id="RQVQ01000008">
    <property type="protein sequence ID" value="RRJ91875.1"/>
    <property type="molecule type" value="Genomic_DNA"/>
</dbReference>
<dbReference type="InterPro" id="IPR050116">
    <property type="entry name" value="DNA_polymerase-Y"/>
</dbReference>
<dbReference type="Gene3D" id="3.30.1490.100">
    <property type="entry name" value="DNA polymerase, Y-family, little finger domain"/>
    <property type="match status" value="1"/>
</dbReference>
<dbReference type="GO" id="GO:0009432">
    <property type="term" value="P:SOS response"/>
    <property type="evidence" value="ECO:0007669"/>
    <property type="project" value="UniProtKB-KW"/>
</dbReference>
<dbReference type="GO" id="GO:0042276">
    <property type="term" value="P:error-prone translesion synthesis"/>
    <property type="evidence" value="ECO:0007669"/>
    <property type="project" value="TreeGrafter"/>
</dbReference>
<keyword evidence="5" id="KW-0742">SOS response</keyword>
<name>A0A3P3W9Q8_9FLAO</name>
<keyword evidence="3" id="KW-0741">SOS mutagenesis</keyword>
<feature type="domain" description="UmuC" evidence="6">
    <location>
        <begin position="2"/>
        <end position="187"/>
    </location>
</feature>
<dbReference type="Proteomes" id="UP000275719">
    <property type="component" value="Unassembled WGS sequence"/>
</dbReference>
<dbReference type="InterPro" id="IPR043502">
    <property type="entry name" value="DNA/RNA_pol_sf"/>
</dbReference>
<comment type="caution">
    <text evidence="7">The sequence shown here is derived from an EMBL/GenBank/DDBJ whole genome shotgun (WGS) entry which is preliminary data.</text>
</comment>
<dbReference type="InterPro" id="IPR017961">
    <property type="entry name" value="DNA_pol_Y-fam_little_finger"/>
</dbReference>
<dbReference type="SUPFAM" id="SSF56672">
    <property type="entry name" value="DNA/RNA polymerases"/>
    <property type="match status" value="1"/>
</dbReference>
<protein>
    <submittedName>
        <fullName evidence="7">Y-family DNA polymerase</fullName>
    </submittedName>
</protein>
<dbReference type="OrthoDB" id="9808813at2"/>
<dbReference type="GO" id="GO:0003887">
    <property type="term" value="F:DNA-directed DNA polymerase activity"/>
    <property type="evidence" value="ECO:0007669"/>
    <property type="project" value="TreeGrafter"/>
</dbReference>
<evidence type="ECO:0000256" key="5">
    <source>
        <dbReference type="ARBA" id="ARBA00023236"/>
    </source>
</evidence>
<dbReference type="Pfam" id="PF11799">
    <property type="entry name" value="IMS_C"/>
    <property type="match status" value="1"/>
</dbReference>
<evidence type="ECO:0000256" key="2">
    <source>
        <dbReference type="ARBA" id="ARBA00022763"/>
    </source>
</evidence>
<dbReference type="CDD" id="cd01700">
    <property type="entry name" value="PolY_Pol_V_umuC"/>
    <property type="match status" value="1"/>
</dbReference>
<proteinExistence type="inferred from homology"/>
<evidence type="ECO:0000256" key="1">
    <source>
        <dbReference type="ARBA" id="ARBA00010945"/>
    </source>
</evidence>
<dbReference type="PANTHER" id="PTHR11076:SF34">
    <property type="entry name" value="PROTEIN UMUC"/>
    <property type="match status" value="1"/>
</dbReference>
<dbReference type="GO" id="GO:0005829">
    <property type="term" value="C:cytosol"/>
    <property type="evidence" value="ECO:0007669"/>
    <property type="project" value="TreeGrafter"/>
</dbReference>
<organism evidence="7 8">
    <name type="scientific">Paenimyroides tangerinum</name>
    <dbReference type="NCBI Taxonomy" id="2488728"/>
    <lineage>
        <taxon>Bacteria</taxon>
        <taxon>Pseudomonadati</taxon>
        <taxon>Bacteroidota</taxon>
        <taxon>Flavobacteriia</taxon>
        <taxon>Flavobacteriales</taxon>
        <taxon>Flavobacteriaceae</taxon>
        <taxon>Paenimyroides</taxon>
    </lineage>
</organism>
<keyword evidence="2" id="KW-0227">DNA damage</keyword>
<evidence type="ECO:0000256" key="3">
    <source>
        <dbReference type="ARBA" id="ARBA00023199"/>
    </source>
</evidence>
<dbReference type="PROSITE" id="PS50173">
    <property type="entry name" value="UMUC"/>
    <property type="match status" value="1"/>
</dbReference>
<evidence type="ECO:0000256" key="4">
    <source>
        <dbReference type="ARBA" id="ARBA00023204"/>
    </source>
</evidence>
<dbReference type="InterPro" id="IPR043128">
    <property type="entry name" value="Rev_trsase/Diguanyl_cyclase"/>
</dbReference>
<evidence type="ECO:0000313" key="8">
    <source>
        <dbReference type="Proteomes" id="UP000275719"/>
    </source>
</evidence>
<dbReference type="Pfam" id="PF13438">
    <property type="entry name" value="DUF4113"/>
    <property type="match status" value="1"/>
</dbReference>
<reference evidence="7 8" key="1">
    <citation type="submission" date="2018-11" db="EMBL/GenBank/DDBJ databases">
        <title>Flavobacterium sp. nov., YIM 102701-2 draft genome.</title>
        <authorList>
            <person name="Li G."/>
            <person name="Jiang Y."/>
        </authorList>
    </citation>
    <scope>NUCLEOTIDE SEQUENCE [LARGE SCALE GENOMIC DNA]</scope>
    <source>
        <strain evidence="7 8">YIM 102701-2</strain>
    </source>
</reference>
<dbReference type="GO" id="GO:0003684">
    <property type="term" value="F:damaged DNA binding"/>
    <property type="evidence" value="ECO:0007669"/>
    <property type="project" value="InterPro"/>
</dbReference>
<dbReference type="AlphaFoldDB" id="A0A3P3W9Q8"/>
<dbReference type="InterPro" id="IPR001126">
    <property type="entry name" value="UmuC"/>
</dbReference>
<evidence type="ECO:0000313" key="7">
    <source>
        <dbReference type="EMBL" id="RRJ91875.1"/>
    </source>
</evidence>
<dbReference type="InterPro" id="IPR025188">
    <property type="entry name" value="DUF4113"/>
</dbReference>
<accession>A0A3P3W9Q8</accession>
<dbReference type="Pfam" id="PF00817">
    <property type="entry name" value="IMS"/>
    <property type="match status" value="1"/>
</dbReference>
<dbReference type="PANTHER" id="PTHR11076">
    <property type="entry name" value="DNA REPAIR POLYMERASE UMUC / TRANSFERASE FAMILY MEMBER"/>
    <property type="match status" value="1"/>
</dbReference>
<comment type="similarity">
    <text evidence="1">Belongs to the DNA polymerase type-Y family.</text>
</comment>
<dbReference type="Gene3D" id="3.30.70.270">
    <property type="match status" value="1"/>
</dbReference>
<dbReference type="GO" id="GO:0006281">
    <property type="term" value="P:DNA repair"/>
    <property type="evidence" value="ECO:0007669"/>
    <property type="project" value="UniProtKB-KW"/>
</dbReference>
<dbReference type="InterPro" id="IPR036775">
    <property type="entry name" value="DNA_pol_Y-fam_lit_finger_sf"/>
</dbReference>
<gene>
    <name evidence="7" type="ORF">EG240_04770</name>
</gene>
<dbReference type="SUPFAM" id="SSF100879">
    <property type="entry name" value="Lesion bypass DNA polymerase (Y-family), little finger domain"/>
    <property type="match status" value="1"/>
</dbReference>
<dbReference type="Gene3D" id="3.40.1170.60">
    <property type="match status" value="1"/>
</dbReference>